<comment type="caution">
    <text evidence="1">The sequence shown here is derived from an EMBL/GenBank/DDBJ whole genome shotgun (WGS) entry which is preliminary data.</text>
</comment>
<dbReference type="Proteomes" id="UP001281147">
    <property type="component" value="Unassembled WGS sequence"/>
</dbReference>
<sequence>MRTSGGQRVLIQSQPELKLVMINSISTVRTPPRDIRETPGTALNAILRRVYGTRQNSQDRKLEALEEPNHDEEPERHDLLGKTGVDRFLSCNVRCVAGPKAFQVARGSQVVLEKLLLLIGFLAIASGFVVFGGLFWERKIFSGLAHAAKGGIFFWYGLLTLGRWMGAFSEFGWAWNIRPSQPLVARWKTRVPSAEFTESLVIFVYGASNVFLEHLNTWGREWSHQDFEHVSITLLFFGGGLLGMMVESSWARELMHTTVVLQKSREDEVEYFPTSAAAEDPDGLWDLPKTYNMPVNPVPALVIMLLGLVMLSHHQESIVSTMMHAQWGSLFCGFAIARAATYLLQYIKPPTSHFPSTPPSELVAPFCLTAGGLMFMMSARDTVAAIESNGLDAITIFTVTMGLAATILAWEFVVFALKGWAVRKECAVVGKPLLASCVPPYTRELLGSFLGAMRRLWAVDKL</sequence>
<reference evidence="1" key="1">
    <citation type="submission" date="2023-07" db="EMBL/GenBank/DDBJ databases">
        <title>Black Yeasts Isolated from many extreme environments.</title>
        <authorList>
            <person name="Coleine C."/>
            <person name="Stajich J.E."/>
            <person name="Selbmann L."/>
        </authorList>
    </citation>
    <scope>NUCLEOTIDE SEQUENCE</scope>
    <source>
        <strain evidence="1">CCFEE 5714</strain>
    </source>
</reference>
<name>A0ACC3MGT0_9PEZI</name>
<keyword evidence="2" id="KW-1185">Reference proteome</keyword>
<dbReference type="EMBL" id="JAUTXU010000277">
    <property type="protein sequence ID" value="KAK3690977.1"/>
    <property type="molecule type" value="Genomic_DNA"/>
</dbReference>
<protein>
    <submittedName>
        <fullName evidence="1">Uncharacterized protein</fullName>
    </submittedName>
</protein>
<evidence type="ECO:0000313" key="1">
    <source>
        <dbReference type="EMBL" id="KAK3690977.1"/>
    </source>
</evidence>
<gene>
    <name evidence="1" type="ORF">LTR37_018930</name>
</gene>
<evidence type="ECO:0000313" key="2">
    <source>
        <dbReference type="Proteomes" id="UP001281147"/>
    </source>
</evidence>
<organism evidence="1 2">
    <name type="scientific">Vermiconidia calcicola</name>
    <dbReference type="NCBI Taxonomy" id="1690605"/>
    <lineage>
        <taxon>Eukaryota</taxon>
        <taxon>Fungi</taxon>
        <taxon>Dikarya</taxon>
        <taxon>Ascomycota</taxon>
        <taxon>Pezizomycotina</taxon>
        <taxon>Dothideomycetes</taxon>
        <taxon>Dothideomycetidae</taxon>
        <taxon>Mycosphaerellales</taxon>
        <taxon>Extremaceae</taxon>
        <taxon>Vermiconidia</taxon>
    </lineage>
</organism>
<proteinExistence type="predicted"/>
<accession>A0ACC3MGT0</accession>